<dbReference type="AlphaFoldDB" id="A0A7X0IHC1"/>
<keyword evidence="2" id="KW-1185">Reference proteome</keyword>
<gene>
    <name evidence="1" type="ORF">BJ992_003113</name>
</gene>
<dbReference type="Proteomes" id="UP000555564">
    <property type="component" value="Unassembled WGS sequence"/>
</dbReference>
<protein>
    <submittedName>
        <fullName evidence="1">Uncharacterized protein</fullName>
    </submittedName>
</protein>
<evidence type="ECO:0000313" key="1">
    <source>
        <dbReference type="EMBL" id="MBB6473682.1"/>
    </source>
</evidence>
<evidence type="ECO:0000313" key="2">
    <source>
        <dbReference type="Proteomes" id="UP000555564"/>
    </source>
</evidence>
<organism evidence="1 2">
    <name type="scientific">Sphaerisporangium rubeum</name>
    <dbReference type="NCBI Taxonomy" id="321317"/>
    <lineage>
        <taxon>Bacteria</taxon>
        <taxon>Bacillati</taxon>
        <taxon>Actinomycetota</taxon>
        <taxon>Actinomycetes</taxon>
        <taxon>Streptosporangiales</taxon>
        <taxon>Streptosporangiaceae</taxon>
        <taxon>Sphaerisporangium</taxon>
    </lineage>
</organism>
<proteinExistence type="predicted"/>
<accession>A0A7X0IHC1</accession>
<name>A0A7X0IHC1_9ACTN</name>
<sequence>MTVPAGGSRVRLVARRLARFVNRVSRTVNDSRYYDSKNPH</sequence>
<reference evidence="1 2" key="1">
    <citation type="submission" date="2020-08" db="EMBL/GenBank/DDBJ databases">
        <title>Sequencing the genomes of 1000 actinobacteria strains.</title>
        <authorList>
            <person name="Klenk H.-P."/>
        </authorList>
    </citation>
    <scope>NUCLEOTIDE SEQUENCE [LARGE SCALE GENOMIC DNA]</scope>
    <source>
        <strain evidence="1 2">DSM 44936</strain>
    </source>
</reference>
<comment type="caution">
    <text evidence="1">The sequence shown here is derived from an EMBL/GenBank/DDBJ whole genome shotgun (WGS) entry which is preliminary data.</text>
</comment>
<dbReference type="EMBL" id="JACHIU010000001">
    <property type="protein sequence ID" value="MBB6473682.1"/>
    <property type="molecule type" value="Genomic_DNA"/>
</dbReference>